<dbReference type="AlphaFoldDB" id="A0A8J3PMC4"/>
<evidence type="ECO:0000256" key="1">
    <source>
        <dbReference type="SAM" id="MobiDB-lite"/>
    </source>
</evidence>
<comment type="caution">
    <text evidence="3">The sequence shown here is derived from an EMBL/GenBank/DDBJ whole genome shotgun (WGS) entry which is preliminary data.</text>
</comment>
<gene>
    <name evidence="3" type="ORF">Pfl04_31660</name>
</gene>
<keyword evidence="2" id="KW-1133">Transmembrane helix</keyword>
<keyword evidence="2" id="KW-0812">Transmembrane</keyword>
<accession>A0A8J3PMC4</accession>
<reference evidence="3" key="1">
    <citation type="submission" date="2021-01" db="EMBL/GenBank/DDBJ databases">
        <title>Whole genome shotgun sequence of Planosporangium flavigriseum NBRC 105377.</title>
        <authorList>
            <person name="Komaki H."/>
            <person name="Tamura T."/>
        </authorList>
    </citation>
    <scope>NUCLEOTIDE SEQUENCE</scope>
    <source>
        <strain evidence="3">NBRC 105377</strain>
    </source>
</reference>
<proteinExistence type="predicted"/>
<protein>
    <submittedName>
        <fullName evidence="3">Uncharacterized protein</fullName>
    </submittedName>
</protein>
<evidence type="ECO:0000313" key="4">
    <source>
        <dbReference type="Proteomes" id="UP000653674"/>
    </source>
</evidence>
<keyword evidence="2" id="KW-0472">Membrane</keyword>
<name>A0A8J3PMC4_9ACTN</name>
<evidence type="ECO:0000313" key="3">
    <source>
        <dbReference type="EMBL" id="GIG74762.1"/>
    </source>
</evidence>
<dbReference type="Proteomes" id="UP000653674">
    <property type="component" value="Unassembled WGS sequence"/>
</dbReference>
<sequence>MTGDQVVGRLGDAMAHDDPVAESTAPAGSAQPPSAGPATSAAPGRSVELPLRSAELPLRSDMVGWAVQRVRRRRNRISAEIERNRRGEPVVPTWVLTVLLAVILGGWLALVVLS</sequence>
<dbReference type="EMBL" id="BONU01000022">
    <property type="protein sequence ID" value="GIG74762.1"/>
    <property type="molecule type" value="Genomic_DNA"/>
</dbReference>
<evidence type="ECO:0000256" key="2">
    <source>
        <dbReference type="SAM" id="Phobius"/>
    </source>
</evidence>
<feature type="compositionally biased region" description="Low complexity" evidence="1">
    <location>
        <begin position="23"/>
        <end position="46"/>
    </location>
</feature>
<feature type="transmembrane region" description="Helical" evidence="2">
    <location>
        <begin position="93"/>
        <end position="113"/>
    </location>
</feature>
<feature type="region of interest" description="Disordered" evidence="1">
    <location>
        <begin position="1"/>
        <end position="46"/>
    </location>
</feature>
<organism evidence="3 4">
    <name type="scientific">Planosporangium flavigriseum</name>
    <dbReference type="NCBI Taxonomy" id="373681"/>
    <lineage>
        <taxon>Bacteria</taxon>
        <taxon>Bacillati</taxon>
        <taxon>Actinomycetota</taxon>
        <taxon>Actinomycetes</taxon>
        <taxon>Micromonosporales</taxon>
        <taxon>Micromonosporaceae</taxon>
        <taxon>Planosporangium</taxon>
    </lineage>
</organism>
<keyword evidence="4" id="KW-1185">Reference proteome</keyword>